<keyword evidence="3" id="KW-1185">Reference proteome</keyword>
<evidence type="ECO:0000256" key="1">
    <source>
        <dbReference type="SAM" id="SignalP"/>
    </source>
</evidence>
<reference evidence="3" key="1">
    <citation type="submission" date="2016-12" db="EMBL/GenBank/DDBJ databases">
        <authorList>
            <person name="Rodrigo-Torres L."/>
            <person name="Arahal R.D."/>
            <person name="Lucena T."/>
        </authorList>
    </citation>
    <scope>NUCLEOTIDE SEQUENCE [LARGE SCALE GENOMIC DNA]</scope>
</reference>
<dbReference type="EMBL" id="FRFG01000084">
    <property type="protein sequence ID" value="SHO58923.1"/>
    <property type="molecule type" value="Genomic_DNA"/>
</dbReference>
<evidence type="ECO:0000313" key="2">
    <source>
        <dbReference type="EMBL" id="SHO58923.1"/>
    </source>
</evidence>
<evidence type="ECO:0008006" key="4">
    <source>
        <dbReference type="Google" id="ProtNLM"/>
    </source>
</evidence>
<proteinExistence type="predicted"/>
<name>A0A1M7Z206_9VIBR</name>
<dbReference type="OrthoDB" id="1164099at2"/>
<accession>A0A1M7Z206</accession>
<dbReference type="Proteomes" id="UP000184600">
    <property type="component" value="Unassembled WGS sequence"/>
</dbReference>
<evidence type="ECO:0000313" key="3">
    <source>
        <dbReference type="Proteomes" id="UP000184600"/>
    </source>
</evidence>
<dbReference type="RefSeq" id="WP_143169446.1">
    <property type="nucleotide sequence ID" value="NZ_AP024897.1"/>
</dbReference>
<dbReference type="AlphaFoldDB" id="A0A1M7Z206"/>
<feature type="signal peptide" evidence="1">
    <location>
        <begin position="1"/>
        <end position="24"/>
    </location>
</feature>
<dbReference type="STRING" id="1117707.VQ7734_04698"/>
<keyword evidence="1" id="KW-0732">Signal</keyword>
<sequence>MNFKSMIAIGIYCTLIGMVSSANADTICRTPNIVCSGHTTPGDTNWQQYHGGIQGIYVDIDVSECDLHSIPTYITSMNGDGGHWEVIGSQAIYSASETGFRVYVRYPSDQKPISPAIANQNNWSINWVALSSADCQ</sequence>
<gene>
    <name evidence="2" type="ORF">VQ7734_04698</name>
</gene>
<protein>
    <recommendedName>
        <fullName evidence="4">Secreted protein</fullName>
    </recommendedName>
</protein>
<feature type="chain" id="PRO_5012500792" description="Secreted protein" evidence="1">
    <location>
        <begin position="25"/>
        <end position="136"/>
    </location>
</feature>
<organism evidence="2 3">
    <name type="scientific">Vibrio quintilis</name>
    <dbReference type="NCBI Taxonomy" id="1117707"/>
    <lineage>
        <taxon>Bacteria</taxon>
        <taxon>Pseudomonadati</taxon>
        <taxon>Pseudomonadota</taxon>
        <taxon>Gammaproteobacteria</taxon>
        <taxon>Vibrionales</taxon>
        <taxon>Vibrionaceae</taxon>
        <taxon>Vibrio</taxon>
    </lineage>
</organism>